<keyword evidence="6" id="KW-0274">FAD</keyword>
<keyword evidence="8" id="KW-0560">Oxidoreductase</keyword>
<comment type="catalytic activity">
    <reaction evidence="9">
        <text>L-ornithine + NADPH + O2 = N(5)-hydroxy-L-ornithine + NADP(+) + H2O</text>
        <dbReference type="Rhea" id="RHEA:41508"/>
        <dbReference type="ChEBI" id="CHEBI:15377"/>
        <dbReference type="ChEBI" id="CHEBI:15379"/>
        <dbReference type="ChEBI" id="CHEBI:46911"/>
        <dbReference type="ChEBI" id="CHEBI:57783"/>
        <dbReference type="ChEBI" id="CHEBI:58349"/>
        <dbReference type="ChEBI" id="CHEBI:78275"/>
        <dbReference type="EC" id="1.14.13.196"/>
    </reaction>
</comment>
<dbReference type="PANTHER" id="PTHR42802:SF1">
    <property type="entry name" value="L-ORNITHINE N(5)-MONOOXYGENASE"/>
    <property type="match status" value="1"/>
</dbReference>
<keyword evidence="5" id="KW-0285">Flavoprotein</keyword>
<evidence type="ECO:0000313" key="12">
    <source>
        <dbReference type="Proteomes" id="UP000716446"/>
    </source>
</evidence>
<evidence type="ECO:0000256" key="10">
    <source>
        <dbReference type="ARBA" id="ARBA00049248"/>
    </source>
</evidence>
<protein>
    <recommendedName>
        <fullName evidence="4">L-ornithine N(5)-monooxygenase [NAD(P)H]</fullName>
        <ecNumber evidence="4">1.14.13.196</ecNumber>
    </recommendedName>
</protein>
<reference evidence="11" key="1">
    <citation type="submission" date="2020-06" db="EMBL/GenBank/DDBJ databases">
        <authorList>
            <person name="Onetto C."/>
        </authorList>
    </citation>
    <scope>NUCLEOTIDE SEQUENCE</scope>
</reference>
<dbReference type="EMBL" id="CAIJEN010000004">
    <property type="protein sequence ID" value="CAD0085328.1"/>
    <property type="molecule type" value="Genomic_DNA"/>
</dbReference>
<dbReference type="PANTHER" id="PTHR42802">
    <property type="entry name" value="MONOOXYGENASE"/>
    <property type="match status" value="1"/>
</dbReference>
<evidence type="ECO:0000256" key="7">
    <source>
        <dbReference type="ARBA" id="ARBA00022857"/>
    </source>
</evidence>
<accession>A0A9N8JCH4</accession>
<evidence type="ECO:0000256" key="9">
    <source>
        <dbReference type="ARBA" id="ARBA00047598"/>
    </source>
</evidence>
<dbReference type="Pfam" id="PF13434">
    <property type="entry name" value="Lys_Orn_oxgnase"/>
    <property type="match status" value="1"/>
</dbReference>
<evidence type="ECO:0000256" key="6">
    <source>
        <dbReference type="ARBA" id="ARBA00022827"/>
    </source>
</evidence>
<dbReference type="Proteomes" id="UP000716446">
    <property type="component" value="Unassembled WGS sequence"/>
</dbReference>
<comment type="caution">
    <text evidence="11">The sequence shown here is derived from an EMBL/GenBank/DDBJ whole genome shotgun (WGS) entry which is preliminary data.</text>
</comment>
<dbReference type="EC" id="1.14.13.196" evidence="4"/>
<comment type="similarity">
    <text evidence="3">Belongs to the lysine N(6)-hydroxylase/L-ornithine N(5)-oxygenase family.</text>
</comment>
<name>A0A9N8JCH4_9PEZI</name>
<dbReference type="AlphaFoldDB" id="A0A9N8JCH4"/>
<gene>
    <name evidence="11" type="ORF">AWRI4619_LOCUS3747</name>
</gene>
<dbReference type="InterPro" id="IPR036188">
    <property type="entry name" value="FAD/NAD-bd_sf"/>
</dbReference>
<keyword evidence="7" id="KW-0521">NADP</keyword>
<dbReference type="SUPFAM" id="SSF51905">
    <property type="entry name" value="FAD/NAD(P)-binding domain"/>
    <property type="match status" value="1"/>
</dbReference>
<dbReference type="Gene3D" id="3.50.50.60">
    <property type="entry name" value="FAD/NAD(P)-binding domain"/>
    <property type="match status" value="1"/>
</dbReference>
<dbReference type="InterPro" id="IPR025700">
    <property type="entry name" value="Lys/Orn_oxygenase"/>
</dbReference>
<evidence type="ECO:0000256" key="8">
    <source>
        <dbReference type="ARBA" id="ARBA00023002"/>
    </source>
</evidence>
<evidence type="ECO:0000313" key="11">
    <source>
        <dbReference type="EMBL" id="CAD0085328.1"/>
    </source>
</evidence>
<dbReference type="PRINTS" id="PR00368">
    <property type="entry name" value="FADPNR"/>
</dbReference>
<sequence length="503" mass="56866">MAPHADTPEMALESVPERIGSRFQTHLQSTPQNEVHDVICVGFGPASLAIAVALHDSTKQTGKQMPQLRTQPKVAFLERQEHFAWHAGMQIPGAKMQISFIKDMATMRNPRSEFTFLNYLHENDRLVQFTNLSTFLPRRIEFEDYLRWCAGWFQNLVSYGQEVVDISPDTQVKSAEGVTTWTITSRNIHTKELSFRRTKRVVVAVGGHPRIPEAFPQHHPRVIHSSQYWTLSSRIFRDRDAPLKIAVIGSGQSAAEIFMNLPSQFPNSKAYLLIRGAALRPSDDSPFVNEVFDPERTDDTFSQDPAIRAAAIKMDKATNYGVVRLELLEHMYDCLYTQRLVHGDDEANWPQSLLNYREVESVTELPNDRVRLHVRNDTANYRCRKSSTKESLDVDLVMIASGYRRDHHEQLLSKVRSMMPGGDKPGQKWTVNREYKVHFEQGAVAKDSGVWLQGCNEGTHGVSSTLPSISSSLLTMLLQLSDSLLSVLAIRGGEMVQSMFGSQ</sequence>
<evidence type="ECO:0000256" key="4">
    <source>
        <dbReference type="ARBA" id="ARBA00012881"/>
    </source>
</evidence>
<evidence type="ECO:0000256" key="3">
    <source>
        <dbReference type="ARBA" id="ARBA00007588"/>
    </source>
</evidence>
<evidence type="ECO:0000256" key="1">
    <source>
        <dbReference type="ARBA" id="ARBA00001974"/>
    </source>
</evidence>
<keyword evidence="12" id="KW-1185">Reference proteome</keyword>
<organism evidence="11 12">
    <name type="scientific">Aureobasidium vineae</name>
    <dbReference type="NCBI Taxonomy" id="2773715"/>
    <lineage>
        <taxon>Eukaryota</taxon>
        <taxon>Fungi</taxon>
        <taxon>Dikarya</taxon>
        <taxon>Ascomycota</taxon>
        <taxon>Pezizomycotina</taxon>
        <taxon>Dothideomycetes</taxon>
        <taxon>Dothideomycetidae</taxon>
        <taxon>Dothideales</taxon>
        <taxon>Saccotheciaceae</taxon>
        <taxon>Aureobasidium</taxon>
    </lineage>
</organism>
<dbReference type="GO" id="GO:0006879">
    <property type="term" value="P:intracellular iron ion homeostasis"/>
    <property type="evidence" value="ECO:0007669"/>
    <property type="project" value="TreeGrafter"/>
</dbReference>
<evidence type="ECO:0000256" key="5">
    <source>
        <dbReference type="ARBA" id="ARBA00022630"/>
    </source>
</evidence>
<dbReference type="GO" id="GO:0016491">
    <property type="term" value="F:oxidoreductase activity"/>
    <property type="evidence" value="ECO:0007669"/>
    <property type="project" value="UniProtKB-KW"/>
</dbReference>
<proteinExistence type="inferred from homology"/>
<evidence type="ECO:0000256" key="2">
    <source>
        <dbReference type="ARBA" id="ARBA00004924"/>
    </source>
</evidence>
<comment type="cofactor">
    <cofactor evidence="1">
        <name>FAD</name>
        <dbReference type="ChEBI" id="CHEBI:57692"/>
    </cofactor>
</comment>
<comment type="catalytic activity">
    <reaction evidence="10">
        <text>L-ornithine + NADH + O2 = N(5)-hydroxy-L-ornithine + NAD(+) + H2O</text>
        <dbReference type="Rhea" id="RHEA:41512"/>
        <dbReference type="ChEBI" id="CHEBI:15377"/>
        <dbReference type="ChEBI" id="CHEBI:15379"/>
        <dbReference type="ChEBI" id="CHEBI:46911"/>
        <dbReference type="ChEBI" id="CHEBI:57540"/>
        <dbReference type="ChEBI" id="CHEBI:57945"/>
        <dbReference type="ChEBI" id="CHEBI:78275"/>
        <dbReference type="EC" id="1.14.13.196"/>
    </reaction>
</comment>
<comment type="pathway">
    <text evidence="2">Siderophore biosynthesis.</text>
</comment>